<evidence type="ECO:0000256" key="1">
    <source>
        <dbReference type="ARBA" id="ARBA00000083"/>
    </source>
</evidence>
<feature type="domain" description="NAD-dependent epimerase/dehydratase" evidence="11">
    <location>
        <begin position="4"/>
        <end position="253"/>
    </location>
</feature>
<dbReference type="KEGG" id="tig:THII_1649"/>
<evidence type="ECO:0000256" key="5">
    <source>
        <dbReference type="ARBA" id="ARBA00013189"/>
    </source>
</evidence>
<dbReference type="Gene3D" id="3.90.25.10">
    <property type="entry name" value="UDP-galactose 4-epimerase, domain 1"/>
    <property type="match status" value="1"/>
</dbReference>
<dbReference type="GO" id="GO:0033499">
    <property type="term" value="P:galactose catabolic process via UDP-galactose, Leloir pathway"/>
    <property type="evidence" value="ECO:0007669"/>
    <property type="project" value="TreeGrafter"/>
</dbReference>
<evidence type="ECO:0000256" key="9">
    <source>
        <dbReference type="ARBA" id="ARBA00023277"/>
    </source>
</evidence>
<keyword evidence="7 10" id="KW-0520">NAD</keyword>
<dbReference type="EC" id="5.1.3.2" evidence="5 10"/>
<dbReference type="GO" id="GO:0003978">
    <property type="term" value="F:UDP-glucose 4-epimerase activity"/>
    <property type="evidence" value="ECO:0007669"/>
    <property type="project" value="UniProtKB-UniRule"/>
</dbReference>
<evidence type="ECO:0000256" key="10">
    <source>
        <dbReference type="RuleBase" id="RU366046"/>
    </source>
</evidence>
<evidence type="ECO:0000259" key="11">
    <source>
        <dbReference type="Pfam" id="PF01370"/>
    </source>
</evidence>
<dbReference type="PANTHER" id="PTHR43725">
    <property type="entry name" value="UDP-GLUCOSE 4-EPIMERASE"/>
    <property type="match status" value="1"/>
</dbReference>
<dbReference type="CDD" id="cd05247">
    <property type="entry name" value="UDP_G4E_1_SDR_e"/>
    <property type="match status" value="1"/>
</dbReference>
<dbReference type="InterPro" id="IPR005886">
    <property type="entry name" value="UDP_G4E"/>
</dbReference>
<keyword evidence="8 10" id="KW-0413">Isomerase</keyword>
<comment type="pathway">
    <text evidence="3 10">Carbohydrate metabolism; galactose metabolism.</text>
</comment>
<proteinExistence type="inferred from homology"/>
<dbReference type="PANTHER" id="PTHR43725:SF53">
    <property type="entry name" value="UDP-ARABINOSE 4-EPIMERASE 1"/>
    <property type="match status" value="1"/>
</dbReference>
<dbReference type="Pfam" id="PF01370">
    <property type="entry name" value="Epimerase"/>
    <property type="match status" value="1"/>
</dbReference>
<gene>
    <name evidence="12" type="ORF">THII_1649</name>
</gene>
<dbReference type="InterPro" id="IPR001509">
    <property type="entry name" value="Epimerase_deHydtase"/>
</dbReference>
<reference evidence="12" key="1">
    <citation type="journal article" date="2014" name="ISME J.">
        <title>Ecophysiology of Thioploca ingrica as revealed by the complete genome sequence supplemented with proteomic evidence.</title>
        <authorList>
            <person name="Kojima H."/>
            <person name="Ogura Y."/>
            <person name="Yamamoto N."/>
            <person name="Togashi T."/>
            <person name="Mori H."/>
            <person name="Watanabe T."/>
            <person name="Nemoto F."/>
            <person name="Kurokawa K."/>
            <person name="Hayashi T."/>
            <person name="Fukui M."/>
        </authorList>
    </citation>
    <scope>NUCLEOTIDE SEQUENCE [LARGE SCALE GENOMIC DNA]</scope>
</reference>
<dbReference type="Gene3D" id="3.40.50.720">
    <property type="entry name" value="NAD(P)-binding Rossmann-like Domain"/>
    <property type="match status" value="1"/>
</dbReference>
<evidence type="ECO:0000313" key="13">
    <source>
        <dbReference type="Proteomes" id="UP000031623"/>
    </source>
</evidence>
<dbReference type="STRING" id="40754.THII_1649"/>
<dbReference type="UniPathway" id="UPA00214"/>
<comment type="cofactor">
    <cofactor evidence="2 10">
        <name>NAD(+)</name>
        <dbReference type="ChEBI" id="CHEBI:57540"/>
    </cofactor>
</comment>
<dbReference type="Proteomes" id="UP000031623">
    <property type="component" value="Chromosome"/>
</dbReference>
<comment type="subunit">
    <text evidence="10">Homodimer.</text>
</comment>
<comment type="similarity">
    <text evidence="4 10">Belongs to the NAD(P)-dependent epimerase/dehydratase family.</text>
</comment>
<evidence type="ECO:0000313" key="12">
    <source>
        <dbReference type="EMBL" id="BAP55946.1"/>
    </source>
</evidence>
<dbReference type="SUPFAM" id="SSF51735">
    <property type="entry name" value="NAD(P)-binding Rossmann-fold domains"/>
    <property type="match status" value="1"/>
</dbReference>
<organism evidence="12 13">
    <name type="scientific">Thioploca ingrica</name>
    <dbReference type="NCBI Taxonomy" id="40754"/>
    <lineage>
        <taxon>Bacteria</taxon>
        <taxon>Pseudomonadati</taxon>
        <taxon>Pseudomonadota</taxon>
        <taxon>Gammaproteobacteria</taxon>
        <taxon>Thiotrichales</taxon>
        <taxon>Thiotrichaceae</taxon>
        <taxon>Thioploca</taxon>
    </lineage>
</organism>
<protein>
    <recommendedName>
        <fullName evidence="6 10">UDP-glucose 4-epimerase</fullName>
        <ecNumber evidence="5 10">5.1.3.2</ecNumber>
    </recommendedName>
</protein>
<keyword evidence="9 10" id="KW-0119">Carbohydrate metabolism</keyword>
<name>A0A090BUZ1_9GAMM</name>
<evidence type="ECO:0000256" key="7">
    <source>
        <dbReference type="ARBA" id="ARBA00023027"/>
    </source>
</evidence>
<dbReference type="InterPro" id="IPR036291">
    <property type="entry name" value="NAD(P)-bd_dom_sf"/>
</dbReference>
<dbReference type="OrthoDB" id="9803010at2"/>
<evidence type="ECO:0000256" key="4">
    <source>
        <dbReference type="ARBA" id="ARBA00007637"/>
    </source>
</evidence>
<dbReference type="NCBIfam" id="TIGR01179">
    <property type="entry name" value="galE"/>
    <property type="match status" value="1"/>
</dbReference>
<evidence type="ECO:0000256" key="6">
    <source>
        <dbReference type="ARBA" id="ARBA00018569"/>
    </source>
</evidence>
<sequence>MRTILVVGGAGYIGAHMVKMLLKFGYQVVTLDNLSRGHRNAVAGQGDFVFGDIADRAGLERLFTGYTFDAVMHFAGFFKVGESMINPSLYYQNNTAATLNLLDAMVAHQVKLFIFSSSATIFGEPHYLPIDEQHPKQPINPYGWSKWMVEQILADYDHAYGLKSICLRYFNAAGADPEGQLGGYHTDETCLIPLVLQAASGRRETVTVFGQDYDTPDGTCIRDYIHIEDLCQAHLLAVEQLLNGAESAAYNLGNGTGFSVKQVIDVAEKIVKKTIPVTMGERRPGDPIRLVADSKLAQTRLGWQPKYAQLETIIDHAWRWEIKYYSVLNRESVF</sequence>
<accession>A0A090BUZ1</accession>
<dbReference type="EMBL" id="AP014633">
    <property type="protein sequence ID" value="BAP55946.1"/>
    <property type="molecule type" value="Genomic_DNA"/>
</dbReference>
<dbReference type="HOGENOM" id="CLU_007383_1_10_6"/>
<dbReference type="AlphaFoldDB" id="A0A090BUZ1"/>
<comment type="catalytic activity">
    <reaction evidence="1 10">
        <text>UDP-alpha-D-glucose = UDP-alpha-D-galactose</text>
        <dbReference type="Rhea" id="RHEA:22168"/>
        <dbReference type="ChEBI" id="CHEBI:58885"/>
        <dbReference type="ChEBI" id="CHEBI:66914"/>
        <dbReference type="EC" id="5.1.3.2"/>
    </reaction>
</comment>
<evidence type="ECO:0000256" key="3">
    <source>
        <dbReference type="ARBA" id="ARBA00004947"/>
    </source>
</evidence>
<evidence type="ECO:0000256" key="8">
    <source>
        <dbReference type="ARBA" id="ARBA00023235"/>
    </source>
</evidence>
<keyword evidence="13" id="KW-1185">Reference proteome</keyword>
<evidence type="ECO:0000256" key="2">
    <source>
        <dbReference type="ARBA" id="ARBA00001911"/>
    </source>
</evidence>